<dbReference type="Pfam" id="PF01607">
    <property type="entry name" value="CBM_14"/>
    <property type="match status" value="1"/>
</dbReference>
<feature type="region of interest" description="Disordered" evidence="1">
    <location>
        <begin position="73"/>
        <end position="114"/>
    </location>
</feature>
<dbReference type="PANTHER" id="PTHR22933">
    <property type="entry name" value="FI18007P1-RELATED"/>
    <property type="match status" value="1"/>
</dbReference>
<dbReference type="Proteomes" id="UP000594260">
    <property type="component" value="Unplaced"/>
</dbReference>
<dbReference type="GeneID" id="111249545"/>
<dbReference type="InterPro" id="IPR002557">
    <property type="entry name" value="Chitin-bd_dom"/>
</dbReference>
<organism evidence="4 5">
    <name type="scientific">Varroa destructor</name>
    <name type="common">Honeybee mite</name>
    <dbReference type="NCBI Taxonomy" id="109461"/>
    <lineage>
        <taxon>Eukaryota</taxon>
        <taxon>Metazoa</taxon>
        <taxon>Ecdysozoa</taxon>
        <taxon>Arthropoda</taxon>
        <taxon>Chelicerata</taxon>
        <taxon>Arachnida</taxon>
        <taxon>Acari</taxon>
        <taxon>Parasitiformes</taxon>
        <taxon>Mesostigmata</taxon>
        <taxon>Gamasina</taxon>
        <taxon>Dermanyssoidea</taxon>
        <taxon>Varroidae</taxon>
        <taxon>Varroa</taxon>
    </lineage>
</organism>
<dbReference type="GO" id="GO:0005576">
    <property type="term" value="C:extracellular region"/>
    <property type="evidence" value="ECO:0007669"/>
    <property type="project" value="InterPro"/>
</dbReference>
<dbReference type="PROSITE" id="PS51257">
    <property type="entry name" value="PROKAR_LIPOPROTEIN"/>
    <property type="match status" value="1"/>
</dbReference>
<proteinExistence type="predicted"/>
<name>A0A7M7JZ25_VARDE</name>
<feature type="compositionally biased region" description="Polar residues" evidence="1">
    <location>
        <begin position="328"/>
        <end position="353"/>
    </location>
</feature>
<evidence type="ECO:0000313" key="4">
    <source>
        <dbReference type="EnsemblMetazoa" id="XP_022659282"/>
    </source>
</evidence>
<evidence type="ECO:0000259" key="3">
    <source>
        <dbReference type="PROSITE" id="PS50940"/>
    </source>
</evidence>
<dbReference type="AlphaFoldDB" id="A0A7M7JZ25"/>
<dbReference type="InterPro" id="IPR052976">
    <property type="entry name" value="Scoloptoxin-like"/>
</dbReference>
<sequence length="366" mass="40718">MRFALVIVLALAAIACAENRQKRQAQQQYYPAQAPQAAQTQSSRFGQAQGQTQYQQQLSSQYQQGQQFSQFDYQQQAQAQPARRPASRPAAPARKITSQTSQEEEEEEEAKPSPLELLLERSNFKCDGKKDGYYADTSVECKAFHYCIGGAKNSFMCAEGTVFHQVHLNCVPADQDICGSSEKYYFVNDYLNKELEQRGPNNTILYADRYYPEGFVVGDPIPPAPQSAPAPRSPAFAQQYEDEPVSRQRSAARPIPRQATPAGVTYRQTAAQPAGQAAYRQTQPVTQAAPAYRQTQPAGVTYRQAQPAAQPQPAQAFDPYAQYRGGQQAANGQNPYYRSAAASNPQAQYQYEDQSSEERGVKYDDE</sequence>
<feature type="region of interest" description="Disordered" evidence="1">
    <location>
        <begin position="33"/>
        <end position="60"/>
    </location>
</feature>
<evidence type="ECO:0000313" key="5">
    <source>
        <dbReference type="Proteomes" id="UP000594260"/>
    </source>
</evidence>
<feature type="compositionally biased region" description="Low complexity" evidence="1">
    <location>
        <begin position="304"/>
        <end position="316"/>
    </location>
</feature>
<dbReference type="PROSITE" id="PS50940">
    <property type="entry name" value="CHIT_BIND_II"/>
    <property type="match status" value="1"/>
</dbReference>
<dbReference type="SUPFAM" id="SSF57625">
    <property type="entry name" value="Invertebrate chitin-binding proteins"/>
    <property type="match status" value="1"/>
</dbReference>
<feature type="region of interest" description="Disordered" evidence="1">
    <location>
        <begin position="221"/>
        <end position="366"/>
    </location>
</feature>
<dbReference type="OMA" id="WMCPENT"/>
<evidence type="ECO:0000256" key="2">
    <source>
        <dbReference type="SAM" id="SignalP"/>
    </source>
</evidence>
<feature type="chain" id="PRO_5029571496" description="Chitin-binding type-2 domain-containing protein" evidence="2">
    <location>
        <begin position="18"/>
        <end position="366"/>
    </location>
</feature>
<reference evidence="4" key="1">
    <citation type="submission" date="2021-01" db="UniProtKB">
        <authorList>
            <consortium name="EnsemblMetazoa"/>
        </authorList>
    </citation>
    <scope>IDENTIFICATION</scope>
</reference>
<dbReference type="OrthoDB" id="7426044at2759"/>
<evidence type="ECO:0000256" key="1">
    <source>
        <dbReference type="SAM" id="MobiDB-lite"/>
    </source>
</evidence>
<dbReference type="RefSeq" id="XP_022659282.1">
    <property type="nucleotide sequence ID" value="XM_022803547.1"/>
</dbReference>
<feature type="domain" description="Chitin-binding type-2" evidence="3">
    <location>
        <begin position="123"/>
        <end position="180"/>
    </location>
</feature>
<dbReference type="Gene3D" id="3.20.20.80">
    <property type="entry name" value="Glycosidases"/>
    <property type="match status" value="1"/>
</dbReference>
<dbReference type="GO" id="GO:0008061">
    <property type="term" value="F:chitin binding"/>
    <property type="evidence" value="ECO:0007669"/>
    <property type="project" value="InterPro"/>
</dbReference>
<protein>
    <recommendedName>
        <fullName evidence="3">Chitin-binding type-2 domain-containing protein</fullName>
    </recommendedName>
</protein>
<dbReference type="KEGG" id="vde:111249545"/>
<dbReference type="PANTHER" id="PTHR22933:SF31">
    <property type="entry name" value="FI18007P1"/>
    <property type="match status" value="1"/>
</dbReference>
<keyword evidence="2" id="KW-0732">Signal</keyword>
<accession>A0A7M7JZ25</accession>
<dbReference type="SMART" id="SM00494">
    <property type="entry name" value="ChtBD2"/>
    <property type="match status" value="1"/>
</dbReference>
<dbReference type="InParanoid" id="A0A7M7JZ25"/>
<feature type="compositionally biased region" description="Pro residues" evidence="1">
    <location>
        <begin position="221"/>
        <end position="232"/>
    </location>
</feature>
<feature type="signal peptide" evidence="2">
    <location>
        <begin position="1"/>
        <end position="17"/>
    </location>
</feature>
<dbReference type="InterPro" id="IPR036508">
    <property type="entry name" value="Chitin-bd_dom_sf"/>
</dbReference>
<dbReference type="EnsemblMetazoa" id="XM_022803547">
    <property type="protein sequence ID" value="XP_022659282"/>
    <property type="gene ID" value="LOC111249545"/>
</dbReference>
<feature type="compositionally biased region" description="Low complexity" evidence="1">
    <location>
        <begin position="73"/>
        <end position="94"/>
    </location>
</feature>
<keyword evidence="5" id="KW-1185">Reference proteome</keyword>
<feature type="compositionally biased region" description="Basic and acidic residues" evidence="1">
    <location>
        <begin position="356"/>
        <end position="366"/>
    </location>
</feature>